<organism evidence="5 6">
    <name type="scientific">Blautia wexlerae</name>
    <dbReference type="NCBI Taxonomy" id="418240"/>
    <lineage>
        <taxon>Bacteria</taxon>
        <taxon>Bacillati</taxon>
        <taxon>Bacillota</taxon>
        <taxon>Clostridia</taxon>
        <taxon>Lachnospirales</taxon>
        <taxon>Lachnospiraceae</taxon>
        <taxon>Blautia</taxon>
    </lineage>
</organism>
<dbReference type="PANTHER" id="PTHR10067:SF17">
    <property type="entry name" value="PHOSPHATIDYLSERINE DECARBOXYLASE PROENZYME 2"/>
    <property type="match status" value="1"/>
</dbReference>
<keyword evidence="3 5" id="KW-0456">Lyase</keyword>
<sequence length="304" mass="34934">MKYIDRKGNITIEENEQDKFLRHLYNDRGGRLCLKLLIRPFVSKAAGVLLNTRLSARFVPDFVKNNKIDLSIYEKQNFSSWNDFFIRRIRKEERPIDMRENILISPCDGKLSVHRISSDSRFSIKDTEYTAGQLLKNKAIAERYTGGYALIFRLTVDDYHHYCYVADGRKSANVTLPGVFHTVNPAANDVYPIYKENAREYTLLKTKQFGTILMMEVGAMMVGKITNLHKNPATVKKGQEKGNFEFGGSTIILLIQPGKVRIAYDLIENTEEGYETIVKMGERIGECRKLKNTKNHYEGTIENT</sequence>
<evidence type="ECO:0000256" key="3">
    <source>
        <dbReference type="ARBA" id="ARBA00023239"/>
    </source>
</evidence>
<keyword evidence="2" id="KW-0865">Zymogen</keyword>
<name>A0A174CPI0_9FIRM</name>
<dbReference type="RefSeq" id="WP_008707516.1">
    <property type="nucleotide sequence ID" value="NZ_BTHH01000013.1"/>
</dbReference>
<dbReference type="PANTHER" id="PTHR10067">
    <property type="entry name" value="PHOSPHATIDYLSERINE DECARBOXYLASE"/>
    <property type="match status" value="1"/>
</dbReference>
<evidence type="ECO:0000256" key="4">
    <source>
        <dbReference type="ARBA" id="ARBA00023317"/>
    </source>
</evidence>
<evidence type="ECO:0000313" key="6">
    <source>
        <dbReference type="Proteomes" id="UP000095431"/>
    </source>
</evidence>
<dbReference type="InterPro" id="IPR003817">
    <property type="entry name" value="PS_Dcarbxylase"/>
</dbReference>
<evidence type="ECO:0000313" key="5">
    <source>
        <dbReference type="EMBL" id="CUO15034.1"/>
    </source>
</evidence>
<protein>
    <submittedName>
        <fullName evidence="5">Phosphatidylserine decarboxylase proenzyme</fullName>
        <ecNumber evidence="5">4.1.1.65</ecNumber>
    </submittedName>
</protein>
<evidence type="ECO:0000256" key="2">
    <source>
        <dbReference type="ARBA" id="ARBA00023145"/>
    </source>
</evidence>
<dbReference type="Proteomes" id="UP000095431">
    <property type="component" value="Unassembled WGS sequence"/>
</dbReference>
<dbReference type="EMBL" id="CYZN01000012">
    <property type="protein sequence ID" value="CUO15034.1"/>
    <property type="molecule type" value="Genomic_DNA"/>
</dbReference>
<reference evidence="5 6" key="1">
    <citation type="submission" date="2015-09" db="EMBL/GenBank/DDBJ databases">
        <authorList>
            <consortium name="Pathogen Informatics"/>
        </authorList>
    </citation>
    <scope>NUCLEOTIDE SEQUENCE [LARGE SCALE GENOMIC DNA]</scope>
    <source>
        <strain evidence="5 6">2789STDY5834863</strain>
    </source>
</reference>
<dbReference type="eggNOG" id="COG0688">
    <property type="taxonomic scope" value="Bacteria"/>
</dbReference>
<dbReference type="GO" id="GO:0004609">
    <property type="term" value="F:phosphatidylserine decarboxylase activity"/>
    <property type="evidence" value="ECO:0007669"/>
    <property type="project" value="UniProtKB-EC"/>
</dbReference>
<keyword evidence="4" id="KW-0670">Pyruvate</keyword>
<dbReference type="Pfam" id="PF02666">
    <property type="entry name" value="PS_Dcarbxylase"/>
    <property type="match status" value="1"/>
</dbReference>
<dbReference type="GO" id="GO:0008654">
    <property type="term" value="P:phospholipid biosynthetic process"/>
    <property type="evidence" value="ECO:0007669"/>
    <property type="project" value="InterPro"/>
</dbReference>
<gene>
    <name evidence="5" type="primary">psd</name>
    <name evidence="5" type="ORF">ERS852478_01978</name>
</gene>
<keyword evidence="1" id="KW-0210">Decarboxylase</keyword>
<dbReference type="AlphaFoldDB" id="A0A174CPI0"/>
<dbReference type="EC" id="4.1.1.65" evidence="5"/>
<accession>A0A174CPI0</accession>
<evidence type="ECO:0000256" key="1">
    <source>
        <dbReference type="ARBA" id="ARBA00022793"/>
    </source>
</evidence>
<proteinExistence type="predicted"/>